<proteinExistence type="predicted"/>
<reference evidence="3" key="1">
    <citation type="journal article" date="2019" name="Int. J. Syst. Evol. Microbiol.">
        <title>The Global Catalogue of Microorganisms (GCM) 10K type strain sequencing project: providing services to taxonomists for standard genome sequencing and annotation.</title>
        <authorList>
            <consortium name="The Broad Institute Genomics Platform"/>
            <consortium name="The Broad Institute Genome Sequencing Center for Infectious Disease"/>
            <person name="Wu L."/>
            <person name="Ma J."/>
        </authorList>
    </citation>
    <scope>NUCLEOTIDE SEQUENCE [LARGE SCALE GENOMIC DNA]</scope>
    <source>
        <strain evidence="3">JCM 13004</strain>
    </source>
</reference>
<gene>
    <name evidence="2" type="ORF">GCM10009665_33710</name>
</gene>
<accession>A0ABP4H1G5</accession>
<keyword evidence="3" id="KW-1185">Reference proteome</keyword>
<dbReference type="Proteomes" id="UP001500037">
    <property type="component" value="Unassembled WGS sequence"/>
</dbReference>
<evidence type="ECO:0000313" key="2">
    <source>
        <dbReference type="EMBL" id="GAA1240117.1"/>
    </source>
</evidence>
<feature type="region of interest" description="Disordered" evidence="1">
    <location>
        <begin position="1"/>
        <end position="34"/>
    </location>
</feature>
<name>A0ABP4H1G5_9ACTN</name>
<evidence type="ECO:0008006" key="4">
    <source>
        <dbReference type="Google" id="ProtNLM"/>
    </source>
</evidence>
<evidence type="ECO:0000313" key="3">
    <source>
        <dbReference type="Proteomes" id="UP001500037"/>
    </source>
</evidence>
<organism evidence="2 3">
    <name type="scientific">Kitasatospora nipponensis</name>
    <dbReference type="NCBI Taxonomy" id="258049"/>
    <lineage>
        <taxon>Bacteria</taxon>
        <taxon>Bacillati</taxon>
        <taxon>Actinomycetota</taxon>
        <taxon>Actinomycetes</taxon>
        <taxon>Kitasatosporales</taxon>
        <taxon>Streptomycetaceae</taxon>
        <taxon>Kitasatospora</taxon>
    </lineage>
</organism>
<dbReference type="EMBL" id="BAAALF010000052">
    <property type="protein sequence ID" value="GAA1240117.1"/>
    <property type="molecule type" value="Genomic_DNA"/>
</dbReference>
<sequence length="76" mass="7612">MRRTEAAHHPAPPGRAADRSGAGGGGEPGGAGSLTAQLLATAGPVYLTMMVSSLAALVDTALLGDAQRASRRARRC</sequence>
<dbReference type="RefSeq" id="WP_344442443.1">
    <property type="nucleotide sequence ID" value="NZ_BAAALF010000052.1"/>
</dbReference>
<feature type="compositionally biased region" description="Gly residues" evidence="1">
    <location>
        <begin position="21"/>
        <end position="32"/>
    </location>
</feature>
<evidence type="ECO:0000256" key="1">
    <source>
        <dbReference type="SAM" id="MobiDB-lite"/>
    </source>
</evidence>
<protein>
    <recommendedName>
        <fullName evidence="4">MatE protein</fullName>
    </recommendedName>
</protein>
<comment type="caution">
    <text evidence="2">The sequence shown here is derived from an EMBL/GenBank/DDBJ whole genome shotgun (WGS) entry which is preliminary data.</text>
</comment>